<evidence type="ECO:0000256" key="4">
    <source>
        <dbReference type="HAMAP-Rule" id="MF_01326"/>
    </source>
</evidence>
<comment type="function">
    <text evidence="4">One of two assembly initiator proteins, it binds directly to the 5'-end of the 23S rRNA, where it nucleates assembly of the 50S subunit.</text>
</comment>
<dbReference type="Gene3D" id="2.30.30.30">
    <property type="match status" value="1"/>
</dbReference>
<comment type="similarity">
    <text evidence="1 4">Belongs to the universal ribosomal protein uL24 family.</text>
</comment>
<evidence type="ECO:0000313" key="7">
    <source>
        <dbReference type="Proteomes" id="UP000281962"/>
    </source>
</evidence>
<comment type="caution">
    <text evidence="6">The sequence shown here is derived from an EMBL/GenBank/DDBJ whole genome shotgun (WGS) entry which is preliminary data.</text>
</comment>
<dbReference type="SMART" id="SM00739">
    <property type="entry name" value="KOW"/>
    <property type="match status" value="1"/>
</dbReference>
<protein>
    <recommendedName>
        <fullName evidence="4">Large ribosomal subunit protein uL24</fullName>
    </recommendedName>
</protein>
<sequence>MKTLFWKTKSKKPKKQRKALFRAPLHKRRKIMSAPLAPELRAKYGRRSFPIRKGDTVLIMRGDYAGYEGKVIKVDLKKYRIHVEGVTRRKTDGTIVYVPIHPSKVMITRLDLSDSRRREALERKLR</sequence>
<keyword evidence="4" id="KW-0699">rRNA-binding</keyword>
<dbReference type="HAMAP" id="MF_01326_A">
    <property type="entry name" value="Ribosomal_uL24_A"/>
    <property type="match status" value="1"/>
</dbReference>
<dbReference type="CDD" id="cd06089">
    <property type="entry name" value="KOW_RPL26"/>
    <property type="match status" value="1"/>
</dbReference>
<evidence type="ECO:0000256" key="2">
    <source>
        <dbReference type="ARBA" id="ARBA00022980"/>
    </source>
</evidence>
<dbReference type="InterPro" id="IPR041988">
    <property type="entry name" value="Ribosomal_uL24_KOW"/>
</dbReference>
<organism evidence="6 7">
    <name type="scientific">Thermoproteota archaeon</name>
    <dbReference type="NCBI Taxonomy" id="2056631"/>
    <lineage>
        <taxon>Archaea</taxon>
        <taxon>Thermoproteota</taxon>
    </lineage>
</organism>
<dbReference type="AlphaFoldDB" id="A0A497EVD5"/>
<dbReference type="Pfam" id="PF16906">
    <property type="entry name" value="Ribosomal_L26"/>
    <property type="match status" value="1"/>
</dbReference>
<reference evidence="6 7" key="1">
    <citation type="submission" date="2018-06" db="EMBL/GenBank/DDBJ databases">
        <title>Extensive metabolic versatility and redundancy in microbially diverse, dynamic hydrothermal sediments.</title>
        <authorList>
            <person name="Dombrowski N."/>
            <person name="Teske A."/>
            <person name="Baker B.J."/>
        </authorList>
    </citation>
    <scope>NUCLEOTIDE SEQUENCE [LARGE SCALE GENOMIC DNA]</scope>
    <source>
        <strain evidence="6">B30_G17</strain>
    </source>
</reference>
<dbReference type="InterPro" id="IPR005825">
    <property type="entry name" value="Ribosomal_uL24_CS"/>
</dbReference>
<dbReference type="GO" id="GO:0003735">
    <property type="term" value="F:structural constituent of ribosome"/>
    <property type="evidence" value="ECO:0007669"/>
    <property type="project" value="UniProtKB-UniRule"/>
</dbReference>
<keyword evidence="3 4" id="KW-0687">Ribonucleoprotein</keyword>
<evidence type="ECO:0000313" key="6">
    <source>
        <dbReference type="EMBL" id="RLE51343.1"/>
    </source>
</evidence>
<keyword evidence="2 4" id="KW-0689">Ribosomal protein</keyword>
<feature type="domain" description="KOW" evidence="5">
    <location>
        <begin position="50"/>
        <end position="77"/>
    </location>
</feature>
<dbReference type="GO" id="GO:0015934">
    <property type="term" value="C:large ribosomal subunit"/>
    <property type="evidence" value="ECO:0007669"/>
    <property type="project" value="UniProtKB-UniRule"/>
</dbReference>
<dbReference type="Pfam" id="PF00467">
    <property type="entry name" value="KOW"/>
    <property type="match status" value="1"/>
</dbReference>
<proteinExistence type="inferred from homology"/>
<evidence type="ECO:0000259" key="5">
    <source>
        <dbReference type="SMART" id="SM00739"/>
    </source>
</evidence>
<dbReference type="InterPro" id="IPR005756">
    <property type="entry name" value="Ribosomal_uL24_euk/arc"/>
</dbReference>
<dbReference type="EMBL" id="QMQY01000006">
    <property type="protein sequence ID" value="RLE51343.1"/>
    <property type="molecule type" value="Genomic_DNA"/>
</dbReference>
<evidence type="ECO:0000256" key="1">
    <source>
        <dbReference type="ARBA" id="ARBA00010618"/>
    </source>
</evidence>
<name>A0A497EVD5_9CREN</name>
<dbReference type="InterPro" id="IPR014722">
    <property type="entry name" value="Rib_uL2_dom2"/>
</dbReference>
<comment type="function">
    <text evidence="4">Located at the polypeptide exit tunnel on the outside of the subunit.</text>
</comment>
<dbReference type="InterPro" id="IPR008991">
    <property type="entry name" value="Translation_prot_SH3-like_sf"/>
</dbReference>
<dbReference type="GO" id="GO:0006412">
    <property type="term" value="P:translation"/>
    <property type="evidence" value="ECO:0007669"/>
    <property type="project" value="UniProtKB-UniRule"/>
</dbReference>
<gene>
    <name evidence="4" type="primary">rpl24</name>
    <name evidence="6" type="ORF">DRJ21_00340</name>
</gene>
<dbReference type="SUPFAM" id="SSF50104">
    <property type="entry name" value="Translation proteins SH3-like domain"/>
    <property type="match status" value="1"/>
</dbReference>
<dbReference type="Proteomes" id="UP000281962">
    <property type="component" value="Unassembled WGS sequence"/>
</dbReference>
<comment type="subunit">
    <text evidence="4">Part of the 50S ribosomal subunit.</text>
</comment>
<dbReference type="InterPro" id="IPR005824">
    <property type="entry name" value="KOW"/>
</dbReference>
<dbReference type="PROSITE" id="PS01108">
    <property type="entry name" value="RIBOSOMAL_L24"/>
    <property type="match status" value="1"/>
</dbReference>
<dbReference type="GO" id="GO:0019843">
    <property type="term" value="F:rRNA binding"/>
    <property type="evidence" value="ECO:0007669"/>
    <property type="project" value="UniProtKB-UniRule"/>
</dbReference>
<keyword evidence="4" id="KW-0694">RNA-binding</keyword>
<dbReference type="PANTHER" id="PTHR11143">
    <property type="entry name" value="60S RIBOSOMAL PROTEIN L26 FAMILY MEMBER"/>
    <property type="match status" value="1"/>
</dbReference>
<accession>A0A497EVD5</accession>
<dbReference type="FunFam" id="2.30.30.30:FF:000009">
    <property type="entry name" value="60S ribosomal protein L26"/>
    <property type="match status" value="1"/>
</dbReference>
<dbReference type="NCBIfam" id="TIGR01080">
    <property type="entry name" value="rplX_A_E"/>
    <property type="match status" value="1"/>
</dbReference>
<evidence type="ECO:0000256" key="3">
    <source>
        <dbReference type="ARBA" id="ARBA00023274"/>
    </source>
</evidence>